<evidence type="ECO:0000313" key="3">
    <source>
        <dbReference type="Proteomes" id="UP000295192"/>
    </source>
</evidence>
<feature type="compositionally biased region" description="Polar residues" evidence="1">
    <location>
        <begin position="404"/>
        <end position="420"/>
    </location>
</feature>
<feature type="region of interest" description="Disordered" evidence="1">
    <location>
        <begin position="65"/>
        <end position="337"/>
    </location>
</feature>
<dbReference type="STRING" id="7232.A0A484BQL8"/>
<protein>
    <submittedName>
        <fullName evidence="2">Uncharacterized protein</fullName>
    </submittedName>
</protein>
<feature type="compositionally biased region" description="Polar residues" evidence="1">
    <location>
        <begin position="157"/>
        <end position="179"/>
    </location>
</feature>
<feature type="compositionally biased region" description="Basic residues" evidence="1">
    <location>
        <begin position="68"/>
        <end position="80"/>
    </location>
</feature>
<dbReference type="AlphaFoldDB" id="A0A484BQL8"/>
<sequence>MAFSTQKRFFYVPFMTEKCRFGCVNPCVKLKSYASTIDKRSWSASDTKNSRFLVDLVGCHTSVVVRREQKRSKSPGKGKGRGSSGGVAQNAEHNKARKSPSRYGDSGGQGQSSGRRARSEPDSRHASGPSLLKGRSGYGGPVPGQRRRGQPGRRFSGPNQGYGNPVQRQRSFRGTNLENQGRGGRGSIAHQAWATANPGERSEEGARQEQGGYEWSSQHGKGSAAPEQSGDQYGFGAPAQMCNYDCPDQERNYSEGHENFYSLGTDQGQGHGGNVDPGYGRNYNYGDQGSEQYQVQNNNEAPNQESPEPVDRVQYTNGYEYSNQQDEGNYPNWHPDVHELGQAQVRYSYENMGRWRETEGGLEQGEGWINNEGTEQQDQWHDDQGGEELGQSQNANGTLHPENEQSSVNYRTGNQRSMYDSSHYHDVN</sequence>
<dbReference type="OMA" id="WINNEGT"/>
<dbReference type="OrthoDB" id="7764536at2759"/>
<name>A0A484BQL8_DRONA</name>
<proteinExistence type="predicted"/>
<feature type="compositionally biased region" description="Basic and acidic residues" evidence="1">
    <location>
        <begin position="248"/>
        <end position="258"/>
    </location>
</feature>
<gene>
    <name evidence="2" type="ORF">AWZ03_003541</name>
</gene>
<feature type="compositionally biased region" description="Polar residues" evidence="1">
    <location>
        <begin position="314"/>
        <end position="327"/>
    </location>
</feature>
<comment type="caution">
    <text evidence="2">The sequence shown here is derived from an EMBL/GenBank/DDBJ whole genome shotgun (WGS) entry which is preliminary data.</text>
</comment>
<reference evidence="2 3" key="1">
    <citation type="journal article" date="2019" name="J. Hered.">
        <title>An Improved Genome Assembly for Drosophila navojoa, the Basal Species in the mojavensis Cluster.</title>
        <authorList>
            <person name="Vanderlinde T."/>
            <person name="Dupim E.G."/>
            <person name="Nazario-Yepiz N.O."/>
            <person name="Carvalho A.B."/>
        </authorList>
    </citation>
    <scope>NUCLEOTIDE SEQUENCE [LARGE SCALE GENOMIC DNA]</scope>
    <source>
        <strain evidence="2">Navoj_Jal97</strain>
        <tissue evidence="2">Whole organism</tissue>
    </source>
</reference>
<evidence type="ECO:0000256" key="1">
    <source>
        <dbReference type="SAM" id="MobiDB-lite"/>
    </source>
</evidence>
<dbReference type="Proteomes" id="UP000295192">
    <property type="component" value="Unassembled WGS sequence"/>
</dbReference>
<dbReference type="EMBL" id="LSRL02000018">
    <property type="protein sequence ID" value="TDG50031.1"/>
    <property type="molecule type" value="Genomic_DNA"/>
</dbReference>
<evidence type="ECO:0000313" key="2">
    <source>
        <dbReference type="EMBL" id="TDG50031.1"/>
    </source>
</evidence>
<accession>A0A484BQL8</accession>
<feature type="region of interest" description="Disordered" evidence="1">
    <location>
        <begin position="357"/>
        <end position="428"/>
    </location>
</feature>
<feature type="compositionally biased region" description="Polar residues" evidence="1">
    <location>
        <begin position="285"/>
        <end position="306"/>
    </location>
</feature>
<organism evidence="2 3">
    <name type="scientific">Drosophila navojoa</name>
    <name type="common">Fruit fly</name>
    <dbReference type="NCBI Taxonomy" id="7232"/>
    <lineage>
        <taxon>Eukaryota</taxon>
        <taxon>Metazoa</taxon>
        <taxon>Ecdysozoa</taxon>
        <taxon>Arthropoda</taxon>
        <taxon>Hexapoda</taxon>
        <taxon>Insecta</taxon>
        <taxon>Pterygota</taxon>
        <taxon>Neoptera</taxon>
        <taxon>Endopterygota</taxon>
        <taxon>Diptera</taxon>
        <taxon>Brachycera</taxon>
        <taxon>Muscomorpha</taxon>
        <taxon>Ephydroidea</taxon>
        <taxon>Drosophilidae</taxon>
        <taxon>Drosophila</taxon>
    </lineage>
</organism>
<keyword evidence="3" id="KW-1185">Reference proteome</keyword>